<reference evidence="3" key="1">
    <citation type="submission" date="2016-10" db="EMBL/GenBank/DDBJ databases">
        <authorList>
            <person name="Benchimol M."/>
            <person name="Almeida L.G."/>
            <person name="Vasconcelos A.T."/>
            <person name="Perreira-Neves A."/>
            <person name="Rosa I.A."/>
            <person name="Tasca T."/>
            <person name="Bogo M.R."/>
            <person name="de Souza W."/>
        </authorList>
    </citation>
    <scope>NUCLEOTIDE SEQUENCE [LARGE SCALE GENOMIC DNA]</scope>
    <source>
        <strain evidence="3">K</strain>
    </source>
</reference>
<dbReference type="PANTHER" id="PTHR47450">
    <property type="entry name" value="GLUCOKINASE"/>
    <property type="match status" value="1"/>
</dbReference>
<keyword evidence="4" id="KW-1185">Reference proteome</keyword>
<name>A0A1J4JNN4_9EUKA</name>
<dbReference type="Gene3D" id="3.40.367.20">
    <property type="match status" value="1"/>
</dbReference>
<keyword evidence="2" id="KW-0418">Kinase</keyword>
<keyword evidence="1" id="KW-0808">Transferase</keyword>
<dbReference type="InterPro" id="IPR043129">
    <property type="entry name" value="ATPase_NBD"/>
</dbReference>
<dbReference type="PANTHER" id="PTHR47450:SF1">
    <property type="entry name" value="GLUCOKINASE"/>
    <property type="match status" value="1"/>
</dbReference>
<dbReference type="InterPro" id="IPR003836">
    <property type="entry name" value="Glucokinase"/>
</dbReference>
<dbReference type="GO" id="GO:0005524">
    <property type="term" value="F:ATP binding"/>
    <property type="evidence" value="ECO:0007669"/>
    <property type="project" value="InterPro"/>
</dbReference>
<protein>
    <submittedName>
        <fullName evidence="3">Glucokinase 2</fullName>
    </submittedName>
</protein>
<organism evidence="3 4">
    <name type="scientific">Tritrichomonas foetus</name>
    <dbReference type="NCBI Taxonomy" id="1144522"/>
    <lineage>
        <taxon>Eukaryota</taxon>
        <taxon>Metamonada</taxon>
        <taxon>Parabasalia</taxon>
        <taxon>Tritrichomonadida</taxon>
        <taxon>Tritrichomonadidae</taxon>
        <taxon>Tritrichomonas</taxon>
    </lineage>
</organism>
<sequence length="367" mass="40296">MIDSQVLSKINSWKVGNNLNFCLGADVGGSGIRFCLTNANDQNDKIEPGHIKVKSAQEFMNAFDNLHQAIQSVAKGAKCVGSSIACAGLRKEDTVQVMNWNGPAENQTIRISKINQNLFPKSHSLVLNDLEAGAYGVIALGESGKANEYFQKLWGPKGGSLLSKYYHTAVMAMGSGLGSALIIKEPETHANVVMPTESGYLMSSSRGMEHPNYNKEIGTLEFISDRYFDGQLNPPYEDLASGHGIVDDYDALIHGKSGLDAGQIAEMAKKGDLNAKTAMKNHYIFFTRLAKQLAYGTNCRSIVMALSNQVANKWLIDEILPELEAEFKDATAWRWIREVSVYSQVKECNVNMVGTTYVAHYCANHKI</sequence>
<dbReference type="GO" id="GO:0005536">
    <property type="term" value="F:D-glucose binding"/>
    <property type="evidence" value="ECO:0007669"/>
    <property type="project" value="InterPro"/>
</dbReference>
<dbReference type="OrthoDB" id="10257118at2759"/>
<proteinExistence type="predicted"/>
<dbReference type="Pfam" id="PF02685">
    <property type="entry name" value="Glucokinase"/>
    <property type="match status" value="1"/>
</dbReference>
<evidence type="ECO:0000313" key="4">
    <source>
        <dbReference type="Proteomes" id="UP000179807"/>
    </source>
</evidence>
<dbReference type="Proteomes" id="UP000179807">
    <property type="component" value="Unassembled WGS sequence"/>
</dbReference>
<evidence type="ECO:0000256" key="1">
    <source>
        <dbReference type="ARBA" id="ARBA00022679"/>
    </source>
</evidence>
<dbReference type="GO" id="GO:0004340">
    <property type="term" value="F:glucokinase activity"/>
    <property type="evidence" value="ECO:0007669"/>
    <property type="project" value="InterPro"/>
</dbReference>
<dbReference type="AlphaFoldDB" id="A0A1J4JNN4"/>
<evidence type="ECO:0000313" key="3">
    <source>
        <dbReference type="EMBL" id="OHS99123.1"/>
    </source>
</evidence>
<dbReference type="GO" id="GO:0006096">
    <property type="term" value="P:glycolytic process"/>
    <property type="evidence" value="ECO:0007669"/>
    <property type="project" value="InterPro"/>
</dbReference>
<dbReference type="VEuPathDB" id="TrichDB:TRFO_34525"/>
<dbReference type="EMBL" id="MLAK01001023">
    <property type="protein sequence ID" value="OHS99123.1"/>
    <property type="molecule type" value="Genomic_DNA"/>
</dbReference>
<dbReference type="RefSeq" id="XP_068352260.1">
    <property type="nucleotide sequence ID" value="XM_068509710.1"/>
</dbReference>
<evidence type="ECO:0000256" key="2">
    <source>
        <dbReference type="ARBA" id="ARBA00022777"/>
    </source>
</evidence>
<dbReference type="Gene3D" id="3.30.420.40">
    <property type="match status" value="1"/>
</dbReference>
<dbReference type="GeneID" id="94844414"/>
<accession>A0A1J4JNN4</accession>
<dbReference type="SUPFAM" id="SSF53067">
    <property type="entry name" value="Actin-like ATPase domain"/>
    <property type="match status" value="1"/>
</dbReference>
<comment type="caution">
    <text evidence="3">The sequence shown here is derived from an EMBL/GenBank/DDBJ whole genome shotgun (WGS) entry which is preliminary data.</text>
</comment>
<gene>
    <name evidence="3" type="primary">GK2</name>
    <name evidence="3" type="ORF">TRFO_34525</name>
</gene>